<gene>
    <name evidence="4" type="primary">infC</name>
    <name evidence="8" type="ORF">R53137_KAKDMLNK_00520</name>
</gene>
<dbReference type="InterPro" id="IPR019815">
    <property type="entry name" value="Translation_initiation_fac_3_C"/>
</dbReference>
<dbReference type="HAMAP" id="MF_00080">
    <property type="entry name" value="IF_3"/>
    <property type="match status" value="1"/>
</dbReference>
<proteinExistence type="inferred from homology"/>
<dbReference type="Gene3D" id="3.10.20.80">
    <property type="entry name" value="Translation initiation factor 3 (IF-3), N-terminal domain"/>
    <property type="match status" value="1"/>
</dbReference>
<dbReference type="NCBIfam" id="TIGR00168">
    <property type="entry name" value="infC"/>
    <property type="match status" value="1"/>
</dbReference>
<keyword evidence="9" id="KW-1185">Reference proteome</keyword>
<dbReference type="InterPro" id="IPR036788">
    <property type="entry name" value="T_IF-3_C_sf"/>
</dbReference>
<comment type="caution">
    <text evidence="8">The sequence shown here is derived from an EMBL/GenBank/DDBJ whole genome shotgun (WGS) entry which is preliminary data.</text>
</comment>
<dbReference type="SUPFAM" id="SSF55200">
    <property type="entry name" value="Translation initiation factor IF3, C-terminal domain"/>
    <property type="match status" value="1"/>
</dbReference>
<dbReference type="EMBL" id="CAUZLT010000002">
    <property type="protein sequence ID" value="CAK1234724.1"/>
    <property type="molecule type" value="Genomic_DNA"/>
</dbReference>
<dbReference type="Pfam" id="PF05198">
    <property type="entry name" value="IF3_N"/>
    <property type="match status" value="1"/>
</dbReference>
<feature type="domain" description="Translation initiation factor 3 N-terminal" evidence="7">
    <location>
        <begin position="70"/>
        <end position="137"/>
    </location>
</feature>
<evidence type="ECO:0000256" key="2">
    <source>
        <dbReference type="ARBA" id="ARBA00022540"/>
    </source>
</evidence>
<evidence type="ECO:0000259" key="7">
    <source>
        <dbReference type="Pfam" id="PF05198"/>
    </source>
</evidence>
<dbReference type="PANTHER" id="PTHR10938">
    <property type="entry name" value="TRANSLATION INITIATION FACTOR IF-3"/>
    <property type="match status" value="1"/>
</dbReference>
<evidence type="ECO:0000256" key="5">
    <source>
        <dbReference type="NCBIfam" id="TIGR00168"/>
    </source>
</evidence>
<evidence type="ECO:0000256" key="3">
    <source>
        <dbReference type="ARBA" id="ARBA00022917"/>
    </source>
</evidence>
<dbReference type="Gene3D" id="3.30.110.10">
    <property type="entry name" value="Translation initiation factor 3 (IF-3), C-terminal domain"/>
    <property type="match status" value="1"/>
</dbReference>
<evidence type="ECO:0000259" key="6">
    <source>
        <dbReference type="Pfam" id="PF00707"/>
    </source>
</evidence>
<dbReference type="InterPro" id="IPR036787">
    <property type="entry name" value="T_IF-3_N_sf"/>
</dbReference>
<dbReference type="PANTHER" id="PTHR10938:SF0">
    <property type="entry name" value="TRANSLATION INITIATION FACTOR IF-3, MITOCHONDRIAL"/>
    <property type="match status" value="1"/>
</dbReference>
<dbReference type="Pfam" id="PF00707">
    <property type="entry name" value="IF3_C"/>
    <property type="match status" value="1"/>
</dbReference>
<comment type="function">
    <text evidence="4">IF-3 binds to the 30S ribosomal subunit and shifts the equilibrium between 70S ribosomes and their 50S and 30S subunits in favor of the free subunits, thus enhancing the availability of 30S subunits on which protein synthesis initiation begins.</text>
</comment>
<keyword evidence="2 4" id="KW-0396">Initiation factor</keyword>
<accession>A0ABM9MRF9</accession>
<evidence type="ECO:0000256" key="1">
    <source>
        <dbReference type="ARBA" id="ARBA00005439"/>
    </source>
</evidence>
<comment type="subcellular location">
    <subcellularLocation>
        <location evidence="4">Cytoplasm</location>
    </subcellularLocation>
</comment>
<comment type="similarity">
    <text evidence="1 4">Belongs to the IF-3 family.</text>
</comment>
<name>A0ABM9MRF9_9LACO</name>
<protein>
    <recommendedName>
        <fullName evidence="4 5">Translation initiation factor IF-3</fullName>
    </recommendedName>
</protein>
<dbReference type="GO" id="GO:0003743">
    <property type="term" value="F:translation initiation factor activity"/>
    <property type="evidence" value="ECO:0007669"/>
    <property type="project" value="UniProtKB-KW"/>
</dbReference>
<evidence type="ECO:0000256" key="4">
    <source>
        <dbReference type="HAMAP-Rule" id="MF_00080"/>
    </source>
</evidence>
<sequence length="231" mass="26408">MRIVLGVEQVGAPASRLVTIAVARQIHVVLFVQSGKVGELRFAHFFLRCSQQNFWRYLAIARQPRQVDLVNDNIRASRVLLIHDGKQEEMSTRDAQNIADDLGQDLVLVQANAVPPVAKIMDWGKAKFEAQKRQKEQRKNQKVVQVKEVRMSPVIDSGDFETRKKAAIKFLEKGNKVKLNLRFRGRMITHQDIGREVLERMANELDDIAKVEQRAKMDGRQMFLVLAPKKG</sequence>
<organism evidence="8 9">
    <name type="scientific">Fructobacillus tropaeoli</name>
    <dbReference type="NCBI Taxonomy" id="709323"/>
    <lineage>
        <taxon>Bacteria</taxon>
        <taxon>Bacillati</taxon>
        <taxon>Bacillota</taxon>
        <taxon>Bacilli</taxon>
        <taxon>Lactobacillales</taxon>
        <taxon>Lactobacillaceae</taxon>
        <taxon>Fructobacillus</taxon>
    </lineage>
</organism>
<dbReference type="Proteomes" id="UP001314262">
    <property type="component" value="Unassembled WGS sequence"/>
</dbReference>
<dbReference type="SUPFAM" id="SSF54364">
    <property type="entry name" value="Translation initiation factor IF3, N-terminal domain"/>
    <property type="match status" value="1"/>
</dbReference>
<evidence type="ECO:0000313" key="9">
    <source>
        <dbReference type="Proteomes" id="UP001314262"/>
    </source>
</evidence>
<dbReference type="InterPro" id="IPR019814">
    <property type="entry name" value="Translation_initiation_fac_3_N"/>
</dbReference>
<keyword evidence="4" id="KW-0963">Cytoplasm</keyword>
<reference evidence="8 9" key="1">
    <citation type="submission" date="2023-10" db="EMBL/GenBank/DDBJ databases">
        <authorList>
            <person name="Botero Cardona J."/>
        </authorList>
    </citation>
    <scope>NUCLEOTIDE SEQUENCE [LARGE SCALE GENOMIC DNA]</scope>
    <source>
        <strain evidence="8 9">R-53137</strain>
    </source>
</reference>
<comment type="subunit">
    <text evidence="4">Monomer.</text>
</comment>
<dbReference type="InterPro" id="IPR001288">
    <property type="entry name" value="Translation_initiation_fac_3"/>
</dbReference>
<evidence type="ECO:0000313" key="8">
    <source>
        <dbReference type="EMBL" id="CAK1234724.1"/>
    </source>
</evidence>
<keyword evidence="3 4" id="KW-0648">Protein biosynthesis</keyword>
<feature type="domain" description="Translation initiation factor 3 C-terminal" evidence="6">
    <location>
        <begin position="144"/>
        <end position="229"/>
    </location>
</feature>